<dbReference type="Gene3D" id="2.60.120.260">
    <property type="entry name" value="Galactose-binding domain-like"/>
    <property type="match status" value="2"/>
</dbReference>
<keyword evidence="1" id="KW-1133">Transmembrane helix</keyword>
<gene>
    <name evidence="2" type="ORF">HMN09_00749300</name>
</gene>
<reference evidence="2" key="1">
    <citation type="submission" date="2020-05" db="EMBL/GenBank/DDBJ databases">
        <title>Mycena genomes resolve the evolution of fungal bioluminescence.</title>
        <authorList>
            <person name="Tsai I.J."/>
        </authorList>
    </citation>
    <scope>NUCLEOTIDE SEQUENCE</scope>
    <source>
        <strain evidence="2">110903Hualien_Pintung</strain>
    </source>
</reference>
<evidence type="ECO:0000313" key="3">
    <source>
        <dbReference type="Proteomes" id="UP000613580"/>
    </source>
</evidence>
<protein>
    <recommendedName>
        <fullName evidence="4">Transmembrane protein</fullName>
    </recommendedName>
</protein>
<sequence>MPSNYTIDNVSPLINYSGSWAAGNSTDPDSSKYSNNGTFTVSSAKGDTATLIFTGTRVWLFGAKRNNHGGYSVKVDGNTPSNFNGFASTAVFQQPLFDSGSLAQQQHTVTVTNLANDTNEPYLDLDFITWTTNSDLPTDQVDDGSPLLVYQPSSSWKTNLGSSLSGFQNNTGHLTSDNNATATITFAGASVVVYGAVGPSQGSYSVQLDGSDAGTFNAHNPTYHAQQSLFQTDSLGSGNHTLVFTNQPSGSQSGLAIDFALMAALPAASASAAASAGSSTGTSPLPTTTHRTDPTAEGFGNLKKGLFVAAGLGGVCLLFSLIAVIYRCSYRRSLRKAVRGGTTNVAAFTGENITLQKVWDPHADTRPLLGP</sequence>
<accession>A0A8H6WB30</accession>
<comment type="caution">
    <text evidence="2">The sequence shown here is derived from an EMBL/GenBank/DDBJ whole genome shotgun (WGS) entry which is preliminary data.</text>
</comment>
<dbReference type="EMBL" id="JACAZE010000009">
    <property type="protein sequence ID" value="KAF7305949.1"/>
    <property type="molecule type" value="Genomic_DNA"/>
</dbReference>
<dbReference type="AlphaFoldDB" id="A0A8H6WB30"/>
<proteinExistence type="predicted"/>
<dbReference type="Proteomes" id="UP000613580">
    <property type="component" value="Unassembled WGS sequence"/>
</dbReference>
<feature type="transmembrane region" description="Helical" evidence="1">
    <location>
        <begin position="306"/>
        <end position="326"/>
    </location>
</feature>
<organism evidence="2 3">
    <name type="scientific">Mycena chlorophos</name>
    <name type="common">Agaric fungus</name>
    <name type="synonym">Agaricus chlorophos</name>
    <dbReference type="NCBI Taxonomy" id="658473"/>
    <lineage>
        <taxon>Eukaryota</taxon>
        <taxon>Fungi</taxon>
        <taxon>Dikarya</taxon>
        <taxon>Basidiomycota</taxon>
        <taxon>Agaricomycotina</taxon>
        <taxon>Agaricomycetes</taxon>
        <taxon>Agaricomycetidae</taxon>
        <taxon>Agaricales</taxon>
        <taxon>Marasmiineae</taxon>
        <taxon>Mycenaceae</taxon>
        <taxon>Mycena</taxon>
    </lineage>
</organism>
<dbReference type="OrthoDB" id="2563669at2759"/>
<keyword evidence="3" id="KW-1185">Reference proteome</keyword>
<keyword evidence="1" id="KW-0472">Membrane</keyword>
<evidence type="ECO:0008006" key="4">
    <source>
        <dbReference type="Google" id="ProtNLM"/>
    </source>
</evidence>
<evidence type="ECO:0000313" key="2">
    <source>
        <dbReference type="EMBL" id="KAF7305949.1"/>
    </source>
</evidence>
<keyword evidence="1" id="KW-0812">Transmembrane</keyword>
<name>A0A8H6WB30_MYCCL</name>
<evidence type="ECO:0000256" key="1">
    <source>
        <dbReference type="SAM" id="Phobius"/>
    </source>
</evidence>